<accession>A0ABY4DKF3</accession>
<dbReference type="Pfam" id="PF01979">
    <property type="entry name" value="Amidohydro_1"/>
    <property type="match status" value="1"/>
</dbReference>
<protein>
    <submittedName>
        <fullName evidence="7">N-acetylglucosamine-6-phosphate deacetylase</fullName>
        <ecNumber evidence="7">3.5.1.25</ecNumber>
    </submittedName>
</protein>
<dbReference type="SUPFAM" id="SSF51338">
    <property type="entry name" value="Composite domain of metallo-dependent hydrolases"/>
    <property type="match status" value="1"/>
</dbReference>
<dbReference type="InterPro" id="IPR032466">
    <property type="entry name" value="Metal_Hydrolase"/>
</dbReference>
<dbReference type="NCBIfam" id="TIGR00221">
    <property type="entry name" value="nagA"/>
    <property type="match status" value="1"/>
</dbReference>
<comment type="similarity">
    <text evidence="1 5">Belongs to the metallo-dependent hydrolases superfamily. NagA family.</text>
</comment>
<evidence type="ECO:0000256" key="3">
    <source>
        <dbReference type="ARBA" id="ARBA00022801"/>
    </source>
</evidence>
<evidence type="ECO:0000256" key="1">
    <source>
        <dbReference type="ARBA" id="ARBA00010716"/>
    </source>
</evidence>
<dbReference type="InterPro" id="IPR011059">
    <property type="entry name" value="Metal-dep_hydrolase_composite"/>
</dbReference>
<reference evidence="8" key="1">
    <citation type="journal article" date="2024" name="J Bioinform Genom">
        <title>Complete genome sequence of the type strain bacterium Sphaerochaeta associata GLS2t (VKM B-2742)t.</title>
        <authorList>
            <person name="Troshina O.Y."/>
            <person name="Tepeeva A.N."/>
            <person name="Arzamasceva V.O."/>
            <person name="Whitman W.B."/>
            <person name="Varghese N."/>
            <person name="Shapiro N."/>
            <person name="Woyke T."/>
            <person name="Kripides N.C."/>
            <person name="Vasilenko O.V."/>
        </authorList>
    </citation>
    <scope>NUCLEOTIDE SEQUENCE [LARGE SCALE GENOMIC DNA]</scope>
    <source>
        <strain evidence="8">GLS2T</strain>
    </source>
</reference>
<feature type="domain" description="Amidohydrolase-related" evidence="6">
    <location>
        <begin position="54"/>
        <end position="393"/>
    </location>
</feature>
<evidence type="ECO:0000256" key="4">
    <source>
        <dbReference type="ARBA" id="ARBA00023277"/>
    </source>
</evidence>
<name>A0ABY4DKF3_9SPIR</name>
<proteinExistence type="inferred from homology"/>
<evidence type="ECO:0000259" key="6">
    <source>
        <dbReference type="Pfam" id="PF01979"/>
    </source>
</evidence>
<sequence length="397" mass="43227">MQLFINASLILEDRIEENGYLVEEQGRILAFGPMSAAQTWAKKAGSTIDCRHQYLSPGFVDIHTHGSGGFDYMDGTVEAFEQAAKAHLRYGATTILPTTLASTDKHLYQTLDVFKQASALTEGMPHLPGLHLEGPYFSPLEKGAMEQRHLRLPDERHYLPVVEYAEGLIRRWSLAPELEGALAMADKLVPMGIHLSAAHTAATYEQMSEAFDHGINHLTHFYSAMSTITRRNGFRILGVVESGYLIDGLTLEVIADGMHLPPALLRLVYQAKKSEQICACTDSMRAAGLPEGPSILGPIEGGTAVIVEDGIAKMPDKSCFAGSVATCDRMVRVLMRDAGLSLWEAVRASSLLPASFMGLGDVTGSIVVGKQADLLVFDRDITIERVFVSGKEVQPRG</sequence>
<keyword evidence="8" id="KW-1185">Reference proteome</keyword>
<dbReference type="PANTHER" id="PTHR11113:SF14">
    <property type="entry name" value="N-ACETYLGLUCOSAMINE-6-PHOSPHATE DEACETYLASE"/>
    <property type="match status" value="1"/>
</dbReference>
<keyword evidence="2" id="KW-0479">Metal-binding</keyword>
<dbReference type="SUPFAM" id="SSF51556">
    <property type="entry name" value="Metallo-dependent hydrolases"/>
    <property type="match status" value="1"/>
</dbReference>
<evidence type="ECO:0000256" key="2">
    <source>
        <dbReference type="ARBA" id="ARBA00022723"/>
    </source>
</evidence>
<dbReference type="GO" id="GO:0008448">
    <property type="term" value="F:N-acetylglucosamine-6-phosphate deacetylase activity"/>
    <property type="evidence" value="ECO:0007669"/>
    <property type="project" value="UniProtKB-EC"/>
</dbReference>
<gene>
    <name evidence="7" type="primary">nagA</name>
    <name evidence="7" type="ORF">MUG09_05850</name>
</gene>
<dbReference type="InterPro" id="IPR003764">
    <property type="entry name" value="GlcNAc_6-P_deAcase"/>
</dbReference>
<keyword evidence="3 5" id="KW-0378">Hydrolase</keyword>
<dbReference type="InterPro" id="IPR006680">
    <property type="entry name" value="Amidohydro-rel"/>
</dbReference>
<dbReference type="EMBL" id="CP094929">
    <property type="protein sequence ID" value="UOM52296.1"/>
    <property type="molecule type" value="Genomic_DNA"/>
</dbReference>
<evidence type="ECO:0000313" key="8">
    <source>
        <dbReference type="Proteomes" id="UP000829708"/>
    </source>
</evidence>
<keyword evidence="4 5" id="KW-0119">Carbohydrate metabolism</keyword>
<dbReference type="Gene3D" id="3.20.20.140">
    <property type="entry name" value="Metal-dependent hydrolases"/>
    <property type="match status" value="1"/>
</dbReference>
<evidence type="ECO:0000313" key="7">
    <source>
        <dbReference type="EMBL" id="UOM52296.1"/>
    </source>
</evidence>
<dbReference type="Proteomes" id="UP000829708">
    <property type="component" value="Chromosome"/>
</dbReference>
<dbReference type="PIRSF" id="PIRSF038994">
    <property type="entry name" value="NagA"/>
    <property type="match status" value="1"/>
</dbReference>
<dbReference type="Gene3D" id="2.30.40.10">
    <property type="entry name" value="Urease, subunit C, domain 1"/>
    <property type="match status" value="1"/>
</dbReference>
<organism evidence="7 8">
    <name type="scientific">Sphaerochaeta associata</name>
    <dbReference type="NCBI Taxonomy" id="1129264"/>
    <lineage>
        <taxon>Bacteria</taxon>
        <taxon>Pseudomonadati</taxon>
        <taxon>Spirochaetota</taxon>
        <taxon>Spirochaetia</taxon>
        <taxon>Spirochaetales</taxon>
        <taxon>Sphaerochaetaceae</taxon>
        <taxon>Sphaerochaeta</taxon>
    </lineage>
</organism>
<dbReference type="PANTHER" id="PTHR11113">
    <property type="entry name" value="N-ACETYLGLUCOSAMINE-6-PHOSPHATE DEACETYLASE"/>
    <property type="match status" value="1"/>
</dbReference>
<dbReference type="CDD" id="cd00854">
    <property type="entry name" value="NagA"/>
    <property type="match status" value="1"/>
</dbReference>
<evidence type="ECO:0000256" key="5">
    <source>
        <dbReference type="PIRNR" id="PIRNR038994"/>
    </source>
</evidence>
<dbReference type="EC" id="3.5.1.25" evidence="7"/>
<dbReference type="RefSeq" id="WP_244774442.1">
    <property type="nucleotide sequence ID" value="NZ_CP094929.1"/>
</dbReference>